<gene>
    <name evidence="7" type="ORF">Cfor_05917</name>
</gene>
<protein>
    <recommendedName>
        <fullName evidence="6">Sas10 C-terminal domain-containing protein</fullName>
    </recommendedName>
</protein>
<evidence type="ECO:0000256" key="3">
    <source>
        <dbReference type="ARBA" id="ARBA00022553"/>
    </source>
</evidence>
<comment type="similarity">
    <text evidence="2">Belongs to the SAS10 family.</text>
</comment>
<dbReference type="PANTHER" id="PTHR13237">
    <property type="entry name" value="SOMETHING ABOUT SILENCING PROTEIN 10-RELATED"/>
    <property type="match status" value="1"/>
</dbReference>
<dbReference type="PANTHER" id="PTHR13237:SF8">
    <property type="entry name" value="SOMETHING ABOUT SILENCING PROTEIN 10"/>
    <property type="match status" value="1"/>
</dbReference>
<dbReference type="InterPro" id="IPR018972">
    <property type="entry name" value="Sas10_C_dom"/>
</dbReference>
<keyword evidence="3" id="KW-0597">Phosphoprotein</keyword>
<evidence type="ECO:0000313" key="7">
    <source>
        <dbReference type="EMBL" id="GFG37942.1"/>
    </source>
</evidence>
<feature type="compositionally biased region" description="Basic and acidic residues" evidence="5">
    <location>
        <begin position="352"/>
        <end position="378"/>
    </location>
</feature>
<accession>A0A6L2Q2Y9</accession>
<sequence length="448" mass="51139">MFTVINGLRSNAEGYDYKTYLADPESDSTASNGRKLCYLLFSVLVEEVYGLPSNGSTDGEDEKMSDSDIEGQGGDSDDLPDHRAWGQKRRNFYNTDYVDQDYGGFNEKDVEAAEHEEEEAKVIQKRLVEQLDEGDFLLDMFRKESLQKDRNVEEEVIRTDLSKLSKKQKLALFQKESPEFFGLVEDFKVHMTEIQQKIEPVLTLIEKGKIPASSADSYVRTKYHLVLNYCVNIAFYLLLKAKRIAVQSHPVVHRLYQYRQLLKQLKPMDKVMTPQLESILAVVHDGDEITPLARENTNYGGKTKAPKKKALRFLTSLREDSKNDDRVTKLPARLTVVSENGVTADSAGADLNSKDSSGESELEKDKDVEDERKEEGKRGITYQIAKNKGLTPHRKKEQRNPRVKHRNKFRKAKIRRKGQVREARKEVEKYGGEISGIKIGVVKSIKLK</sequence>
<dbReference type="Pfam" id="PF09368">
    <property type="entry name" value="Sas10"/>
    <property type="match status" value="1"/>
</dbReference>
<evidence type="ECO:0000256" key="2">
    <source>
        <dbReference type="ARBA" id="ARBA00010979"/>
    </source>
</evidence>
<dbReference type="OrthoDB" id="1924577at2759"/>
<dbReference type="InParanoid" id="A0A6L2Q2Y9"/>
<name>A0A6L2Q2Y9_COPFO</name>
<feature type="compositionally biased region" description="Basic residues" evidence="5">
    <location>
        <begin position="391"/>
        <end position="418"/>
    </location>
</feature>
<evidence type="ECO:0000256" key="4">
    <source>
        <dbReference type="ARBA" id="ARBA00023242"/>
    </source>
</evidence>
<proteinExistence type="inferred from homology"/>
<keyword evidence="8" id="KW-1185">Reference proteome</keyword>
<dbReference type="Proteomes" id="UP000502823">
    <property type="component" value="Unassembled WGS sequence"/>
</dbReference>
<dbReference type="Pfam" id="PF04000">
    <property type="entry name" value="Sas10_Utp3"/>
    <property type="match status" value="1"/>
</dbReference>
<feature type="compositionally biased region" description="Acidic residues" evidence="5">
    <location>
        <begin position="58"/>
        <end position="69"/>
    </location>
</feature>
<evidence type="ECO:0000256" key="5">
    <source>
        <dbReference type="SAM" id="MobiDB-lite"/>
    </source>
</evidence>
<comment type="caution">
    <text evidence="7">The sequence shown here is derived from an EMBL/GenBank/DDBJ whole genome shotgun (WGS) entry which is preliminary data.</text>
</comment>
<dbReference type="GO" id="GO:0000462">
    <property type="term" value="P:maturation of SSU-rRNA from tricistronic rRNA transcript (SSU-rRNA, 5.8S rRNA, LSU-rRNA)"/>
    <property type="evidence" value="ECO:0007669"/>
    <property type="project" value="TreeGrafter"/>
</dbReference>
<reference evidence="8" key="1">
    <citation type="submission" date="2020-01" db="EMBL/GenBank/DDBJ databases">
        <title>Draft genome sequence of the Termite Coptotermes fromosanus.</title>
        <authorList>
            <person name="Itakura S."/>
            <person name="Yosikawa Y."/>
            <person name="Umezawa K."/>
        </authorList>
    </citation>
    <scope>NUCLEOTIDE SEQUENCE [LARGE SCALE GENOMIC DNA]</scope>
</reference>
<evidence type="ECO:0000256" key="1">
    <source>
        <dbReference type="ARBA" id="ARBA00004123"/>
    </source>
</evidence>
<organism evidence="7 8">
    <name type="scientific">Coptotermes formosanus</name>
    <name type="common">Formosan subterranean termite</name>
    <dbReference type="NCBI Taxonomy" id="36987"/>
    <lineage>
        <taxon>Eukaryota</taxon>
        <taxon>Metazoa</taxon>
        <taxon>Ecdysozoa</taxon>
        <taxon>Arthropoda</taxon>
        <taxon>Hexapoda</taxon>
        <taxon>Insecta</taxon>
        <taxon>Pterygota</taxon>
        <taxon>Neoptera</taxon>
        <taxon>Polyneoptera</taxon>
        <taxon>Dictyoptera</taxon>
        <taxon>Blattodea</taxon>
        <taxon>Blattoidea</taxon>
        <taxon>Termitoidae</taxon>
        <taxon>Rhinotermitidae</taxon>
        <taxon>Coptotermes</taxon>
    </lineage>
</organism>
<feature type="domain" description="Sas10 C-terminal" evidence="6">
    <location>
        <begin position="374"/>
        <end position="447"/>
    </location>
</feature>
<evidence type="ECO:0000259" key="6">
    <source>
        <dbReference type="Pfam" id="PF09368"/>
    </source>
</evidence>
<dbReference type="EMBL" id="BLKM01012951">
    <property type="protein sequence ID" value="GFG37942.1"/>
    <property type="molecule type" value="Genomic_DNA"/>
</dbReference>
<evidence type="ECO:0000313" key="8">
    <source>
        <dbReference type="Proteomes" id="UP000502823"/>
    </source>
</evidence>
<dbReference type="AlphaFoldDB" id="A0A6L2Q2Y9"/>
<feature type="region of interest" description="Disordered" evidence="5">
    <location>
        <begin position="345"/>
        <end position="425"/>
    </location>
</feature>
<dbReference type="GO" id="GO:0032040">
    <property type="term" value="C:small-subunit processome"/>
    <property type="evidence" value="ECO:0007669"/>
    <property type="project" value="TreeGrafter"/>
</dbReference>
<comment type="subcellular location">
    <subcellularLocation>
        <location evidence="1">Nucleus</location>
    </subcellularLocation>
</comment>
<keyword evidence="4" id="KW-0539">Nucleus</keyword>
<feature type="region of interest" description="Disordered" evidence="5">
    <location>
        <begin position="52"/>
        <end position="84"/>
    </location>
</feature>
<dbReference type="FunCoup" id="A0A6L2Q2Y9">
    <property type="interactions" value="1396"/>
</dbReference>
<dbReference type="InterPro" id="IPR007146">
    <property type="entry name" value="Sas10/Utp3/C1D"/>
</dbReference>